<proteinExistence type="predicted"/>
<reference evidence="2" key="1">
    <citation type="journal article" date="2022" name="Int. J. Mol. Sci.">
        <title>Draft Genome of Tanacetum Coccineum: Genomic Comparison of Closely Related Tanacetum-Family Plants.</title>
        <authorList>
            <person name="Yamashiro T."/>
            <person name="Shiraishi A."/>
            <person name="Nakayama K."/>
            <person name="Satake H."/>
        </authorList>
    </citation>
    <scope>NUCLEOTIDE SEQUENCE</scope>
</reference>
<dbReference type="EMBL" id="BQNB010015669">
    <property type="protein sequence ID" value="GJT42725.1"/>
    <property type="molecule type" value="Genomic_DNA"/>
</dbReference>
<gene>
    <name evidence="2" type="ORF">Tco_0951440</name>
</gene>
<dbReference type="Proteomes" id="UP001151760">
    <property type="component" value="Unassembled WGS sequence"/>
</dbReference>
<name>A0ABQ5DU53_9ASTR</name>
<feature type="compositionally biased region" description="Polar residues" evidence="1">
    <location>
        <begin position="87"/>
        <end position="97"/>
    </location>
</feature>
<keyword evidence="3" id="KW-1185">Reference proteome</keyword>
<sequence>MKKATRKCGGDFAWDHSSQVAQRCHIKDCQASGNACDYLLYEASASAALALEAYYSLLETSSDSHSDTSSDSSSRHSSSDHLISDSPCDSPTATSVGPSRKRRRSPTTSVPVALPVPGALCLVRADLLPPRKRISFADDIAARGTYVRVEDGTATEEEAESSTRGTIKIKVDRVTHHVVLDDTAEPVREDFPELVSANGSLSRVYCESVQRDQGHRIVATSQQSADMSERIGTLEQDNMRFRGMSGVERQNVELS</sequence>
<evidence type="ECO:0000256" key="1">
    <source>
        <dbReference type="SAM" id="MobiDB-lite"/>
    </source>
</evidence>
<accession>A0ABQ5DU53</accession>
<feature type="region of interest" description="Disordered" evidence="1">
    <location>
        <begin position="62"/>
        <end position="110"/>
    </location>
</feature>
<reference evidence="2" key="2">
    <citation type="submission" date="2022-01" db="EMBL/GenBank/DDBJ databases">
        <authorList>
            <person name="Yamashiro T."/>
            <person name="Shiraishi A."/>
            <person name="Satake H."/>
            <person name="Nakayama K."/>
        </authorList>
    </citation>
    <scope>NUCLEOTIDE SEQUENCE</scope>
</reference>
<protein>
    <submittedName>
        <fullName evidence="2">Uncharacterized protein</fullName>
    </submittedName>
</protein>
<feature type="compositionally biased region" description="Basic and acidic residues" evidence="1">
    <location>
        <begin position="62"/>
        <end position="83"/>
    </location>
</feature>
<evidence type="ECO:0000313" key="3">
    <source>
        <dbReference type="Proteomes" id="UP001151760"/>
    </source>
</evidence>
<organism evidence="2 3">
    <name type="scientific">Tanacetum coccineum</name>
    <dbReference type="NCBI Taxonomy" id="301880"/>
    <lineage>
        <taxon>Eukaryota</taxon>
        <taxon>Viridiplantae</taxon>
        <taxon>Streptophyta</taxon>
        <taxon>Embryophyta</taxon>
        <taxon>Tracheophyta</taxon>
        <taxon>Spermatophyta</taxon>
        <taxon>Magnoliopsida</taxon>
        <taxon>eudicotyledons</taxon>
        <taxon>Gunneridae</taxon>
        <taxon>Pentapetalae</taxon>
        <taxon>asterids</taxon>
        <taxon>campanulids</taxon>
        <taxon>Asterales</taxon>
        <taxon>Asteraceae</taxon>
        <taxon>Asteroideae</taxon>
        <taxon>Anthemideae</taxon>
        <taxon>Anthemidinae</taxon>
        <taxon>Tanacetum</taxon>
    </lineage>
</organism>
<evidence type="ECO:0000313" key="2">
    <source>
        <dbReference type="EMBL" id="GJT42725.1"/>
    </source>
</evidence>
<comment type="caution">
    <text evidence="2">The sequence shown here is derived from an EMBL/GenBank/DDBJ whole genome shotgun (WGS) entry which is preliminary data.</text>
</comment>